<evidence type="ECO:0000313" key="3">
    <source>
        <dbReference type="EnsemblPlants" id="Kaladp0040s0515.1.v1.1.CDS.1"/>
    </source>
</evidence>
<organism evidence="3 4">
    <name type="scientific">Kalanchoe fedtschenkoi</name>
    <name type="common">Lavender scallops</name>
    <name type="synonym">South American air plant</name>
    <dbReference type="NCBI Taxonomy" id="63787"/>
    <lineage>
        <taxon>Eukaryota</taxon>
        <taxon>Viridiplantae</taxon>
        <taxon>Streptophyta</taxon>
        <taxon>Embryophyta</taxon>
        <taxon>Tracheophyta</taxon>
        <taxon>Spermatophyta</taxon>
        <taxon>Magnoliopsida</taxon>
        <taxon>eudicotyledons</taxon>
        <taxon>Gunneridae</taxon>
        <taxon>Pentapetalae</taxon>
        <taxon>Saxifragales</taxon>
        <taxon>Crassulaceae</taxon>
        <taxon>Kalanchoe</taxon>
    </lineage>
</organism>
<protein>
    <submittedName>
        <fullName evidence="3">Uncharacterized protein</fullName>
    </submittedName>
</protein>
<sequence>MYILLSFIFVLKPSTASLLTMPHYACLFLLLVLCALEECNGSSEEVALKPVATTEHYPVGQFMGFKPRRFSAPASAPSRKHNQIGFQAWQSP</sequence>
<dbReference type="Gramene" id="Kaladp0040s0515.1.v1.1">
    <property type="protein sequence ID" value="Kaladp0040s0515.1.v1.1.CDS.1"/>
    <property type="gene ID" value="Kaladp0040s0515.v1.1"/>
</dbReference>
<keyword evidence="2" id="KW-0732">Signal</keyword>
<dbReference type="Proteomes" id="UP000594263">
    <property type="component" value="Unplaced"/>
</dbReference>
<dbReference type="AlphaFoldDB" id="A0A7N0TNQ2"/>
<evidence type="ECO:0000313" key="4">
    <source>
        <dbReference type="Proteomes" id="UP000594263"/>
    </source>
</evidence>
<keyword evidence="4" id="KW-1185">Reference proteome</keyword>
<accession>A0A7N0TNQ2</accession>
<feature type="region of interest" description="Disordered" evidence="1">
    <location>
        <begin position="71"/>
        <end position="92"/>
    </location>
</feature>
<reference evidence="3" key="1">
    <citation type="submission" date="2021-01" db="UniProtKB">
        <authorList>
            <consortium name="EnsemblPlants"/>
        </authorList>
    </citation>
    <scope>IDENTIFICATION</scope>
</reference>
<feature type="signal peptide" evidence="2">
    <location>
        <begin position="1"/>
        <end position="41"/>
    </location>
</feature>
<feature type="chain" id="PRO_5029511899" evidence="2">
    <location>
        <begin position="42"/>
        <end position="92"/>
    </location>
</feature>
<evidence type="ECO:0000256" key="1">
    <source>
        <dbReference type="SAM" id="MobiDB-lite"/>
    </source>
</evidence>
<proteinExistence type="predicted"/>
<dbReference type="EnsemblPlants" id="Kaladp0040s0515.1.v1.1">
    <property type="protein sequence ID" value="Kaladp0040s0515.1.v1.1.CDS.1"/>
    <property type="gene ID" value="Kaladp0040s0515.v1.1"/>
</dbReference>
<evidence type="ECO:0000256" key="2">
    <source>
        <dbReference type="SAM" id="SignalP"/>
    </source>
</evidence>
<name>A0A7N0TNQ2_KALFE</name>